<accession>A0A1M5XJX5</accession>
<dbReference type="EMBL" id="FQXV01000005">
    <property type="protein sequence ID" value="SHH99553.1"/>
    <property type="molecule type" value="Genomic_DNA"/>
</dbReference>
<dbReference type="GO" id="GO:0009254">
    <property type="term" value="P:peptidoglycan turnover"/>
    <property type="evidence" value="ECO:0007669"/>
    <property type="project" value="TreeGrafter"/>
</dbReference>
<feature type="chain" id="PRO_5039472366" description="beta-N-acetylhexosaminidase" evidence="7">
    <location>
        <begin position="28"/>
        <end position="419"/>
    </location>
</feature>
<keyword evidence="5" id="KW-0326">Glycosidase</keyword>
<dbReference type="PANTHER" id="PTHR30480:SF13">
    <property type="entry name" value="BETA-HEXOSAMINIDASE"/>
    <property type="match status" value="1"/>
</dbReference>
<dbReference type="EC" id="3.2.1.52" evidence="3"/>
<comment type="similarity">
    <text evidence="2">Belongs to the glycosyl hydrolase 3 family.</text>
</comment>
<feature type="domain" description="Glycoside hydrolase family 3 N-terminal" evidence="8">
    <location>
        <begin position="97"/>
        <end position="409"/>
    </location>
</feature>
<dbReference type="STRING" id="1123282.SAMN02745823_01844"/>
<feature type="signal peptide" evidence="7">
    <location>
        <begin position="1"/>
        <end position="27"/>
    </location>
</feature>
<evidence type="ECO:0000259" key="8">
    <source>
        <dbReference type="Pfam" id="PF00933"/>
    </source>
</evidence>
<dbReference type="Proteomes" id="UP000183995">
    <property type="component" value="Unassembled WGS sequence"/>
</dbReference>
<dbReference type="InterPro" id="IPR036962">
    <property type="entry name" value="Glyco_hydro_3_N_sf"/>
</dbReference>
<gene>
    <name evidence="9" type="ORF">SAMN02745823_01844</name>
</gene>
<evidence type="ECO:0000313" key="10">
    <source>
        <dbReference type="Proteomes" id="UP000183995"/>
    </source>
</evidence>
<evidence type="ECO:0000256" key="4">
    <source>
        <dbReference type="ARBA" id="ARBA00022801"/>
    </source>
</evidence>
<organism evidence="9 10">
    <name type="scientific">Sporobacter termitidis DSM 10068</name>
    <dbReference type="NCBI Taxonomy" id="1123282"/>
    <lineage>
        <taxon>Bacteria</taxon>
        <taxon>Bacillati</taxon>
        <taxon>Bacillota</taxon>
        <taxon>Clostridia</taxon>
        <taxon>Eubacteriales</taxon>
        <taxon>Oscillospiraceae</taxon>
        <taxon>Sporobacter</taxon>
    </lineage>
</organism>
<dbReference type="RefSeq" id="WP_073077993.1">
    <property type="nucleotide sequence ID" value="NZ_FQXV01000005.1"/>
</dbReference>
<dbReference type="GO" id="GO:0004563">
    <property type="term" value="F:beta-N-acetylhexosaminidase activity"/>
    <property type="evidence" value="ECO:0007669"/>
    <property type="project" value="UniProtKB-EC"/>
</dbReference>
<keyword evidence="4" id="KW-0378">Hydrolase</keyword>
<name>A0A1M5XJX5_9FIRM</name>
<evidence type="ECO:0000256" key="7">
    <source>
        <dbReference type="SAM" id="SignalP"/>
    </source>
</evidence>
<evidence type="ECO:0000256" key="6">
    <source>
        <dbReference type="SAM" id="MobiDB-lite"/>
    </source>
</evidence>
<sequence>MKKGFYAFRVPALVLAALLLLSLPAGCGARRADETPGASATGASTAQSPAVSLSPSPEPPPSPSSSEAVSAIPAGWRDHGIFEDFYDAAYVMLQSMTLEEKIGQMLLVRCPQEDAAGFIKSYQPGGLVLYEADFQGKTADGVVKMIGDYQKAAKIPMMISTDEEGGTVVRISGNKNLAAHKFTSPQAVYKSGGMAAIRADAQKKAALLKSLGLNMNLAPVADISTNPKDYIYARTFGQAAPATGDYVQAVVAATRDTGLSSALKHFPGYGGNVNTHTGAAVDDRPLSEFYDSDFIPFESGIAAGAESVLVSHNIVNCMDKGVPASLSPAVHNILRTTLSFTGIIMTDDLSMDAVKDDAGAGDPVVTAALAGNDMLLLQDYKSAFQSLLSAAQAGTLPAETVDHAAFRVLAWKLARGIIQ</sequence>
<keyword evidence="7" id="KW-0732">Signal</keyword>
<evidence type="ECO:0000256" key="1">
    <source>
        <dbReference type="ARBA" id="ARBA00001231"/>
    </source>
</evidence>
<reference evidence="9 10" key="1">
    <citation type="submission" date="2016-11" db="EMBL/GenBank/DDBJ databases">
        <authorList>
            <person name="Jaros S."/>
            <person name="Januszkiewicz K."/>
            <person name="Wedrychowicz H."/>
        </authorList>
    </citation>
    <scope>NUCLEOTIDE SEQUENCE [LARGE SCALE GENOMIC DNA]</scope>
    <source>
        <strain evidence="9 10">DSM 10068</strain>
    </source>
</reference>
<protein>
    <recommendedName>
        <fullName evidence="3">beta-N-acetylhexosaminidase</fullName>
        <ecNumber evidence="3">3.2.1.52</ecNumber>
    </recommendedName>
</protein>
<evidence type="ECO:0000256" key="5">
    <source>
        <dbReference type="ARBA" id="ARBA00023295"/>
    </source>
</evidence>
<dbReference type="AlphaFoldDB" id="A0A1M5XJX5"/>
<dbReference type="InterPro" id="IPR050226">
    <property type="entry name" value="NagZ_Beta-hexosaminidase"/>
</dbReference>
<comment type="catalytic activity">
    <reaction evidence="1">
        <text>Hydrolysis of terminal non-reducing N-acetyl-D-hexosamine residues in N-acetyl-beta-D-hexosaminides.</text>
        <dbReference type="EC" id="3.2.1.52"/>
    </reaction>
</comment>
<dbReference type="SUPFAM" id="SSF51445">
    <property type="entry name" value="(Trans)glycosidases"/>
    <property type="match status" value="1"/>
</dbReference>
<evidence type="ECO:0000313" key="9">
    <source>
        <dbReference type="EMBL" id="SHH99553.1"/>
    </source>
</evidence>
<proteinExistence type="inferred from homology"/>
<dbReference type="Pfam" id="PF00933">
    <property type="entry name" value="Glyco_hydro_3"/>
    <property type="match status" value="1"/>
</dbReference>
<evidence type="ECO:0000256" key="2">
    <source>
        <dbReference type="ARBA" id="ARBA00005336"/>
    </source>
</evidence>
<dbReference type="PANTHER" id="PTHR30480">
    <property type="entry name" value="BETA-HEXOSAMINIDASE-RELATED"/>
    <property type="match status" value="1"/>
</dbReference>
<feature type="compositionally biased region" description="Low complexity" evidence="6">
    <location>
        <begin position="35"/>
        <end position="55"/>
    </location>
</feature>
<evidence type="ECO:0000256" key="3">
    <source>
        <dbReference type="ARBA" id="ARBA00012663"/>
    </source>
</evidence>
<dbReference type="GO" id="GO:0005975">
    <property type="term" value="P:carbohydrate metabolic process"/>
    <property type="evidence" value="ECO:0007669"/>
    <property type="project" value="InterPro"/>
</dbReference>
<keyword evidence="10" id="KW-1185">Reference proteome</keyword>
<dbReference type="InterPro" id="IPR017853">
    <property type="entry name" value="GH"/>
</dbReference>
<feature type="region of interest" description="Disordered" evidence="6">
    <location>
        <begin position="31"/>
        <end position="70"/>
    </location>
</feature>
<dbReference type="Gene3D" id="3.20.20.300">
    <property type="entry name" value="Glycoside hydrolase, family 3, N-terminal domain"/>
    <property type="match status" value="1"/>
</dbReference>
<dbReference type="InterPro" id="IPR001764">
    <property type="entry name" value="Glyco_hydro_3_N"/>
</dbReference>
<dbReference type="OrthoDB" id="9805821at2"/>